<dbReference type="eggNOG" id="COG0561">
    <property type="taxonomic scope" value="Bacteria"/>
</dbReference>
<dbReference type="CDD" id="cd07516">
    <property type="entry name" value="HAD_Pase"/>
    <property type="match status" value="1"/>
</dbReference>
<dbReference type="Pfam" id="PF08282">
    <property type="entry name" value="Hydrolase_3"/>
    <property type="match status" value="1"/>
</dbReference>
<dbReference type="InterPro" id="IPR006379">
    <property type="entry name" value="HAD-SF_hydro_IIB"/>
</dbReference>
<gene>
    <name evidence="1" type="ORF">PaecuDRAFT_4383</name>
</gene>
<protein>
    <submittedName>
        <fullName evidence="1">Cof-like hydrolase</fullName>
    </submittedName>
</protein>
<dbReference type="PROSITE" id="PS01228">
    <property type="entry name" value="COF_1"/>
    <property type="match status" value="1"/>
</dbReference>
<sequence length="296" mass="32801">MRVIAIDLDGTLLASDKSIHADDVNCLKQACEQGHKVMIATGRALFDAHNILNNHGLSLPIIASNGAQIEVDHRVIYEHFMDDAASRQIMGWLNDNHMYYQVYLNDRIIVSSLGIEQIKAQLHAVTNQEPSFSEALFWEEIKPQTEQYGLVYAAGTLEPDQHRNVVKIMVVSPQHDKLIEAKQHFGQIKSCTVSSSGMFNLEITSAGVDKGAALHKACSHYNAQLYQTIVIGDNLNDLPMFKVAGIGIAMGNADQLLVPFAAFQTRSNQECGVSYAFEQYINPLLHENLAIGRNPQ</sequence>
<dbReference type="NCBIfam" id="TIGR00099">
    <property type="entry name" value="Cof-subfamily"/>
    <property type="match status" value="1"/>
</dbReference>
<dbReference type="SFLD" id="SFLDS00003">
    <property type="entry name" value="Haloacid_Dehalogenase"/>
    <property type="match status" value="1"/>
</dbReference>
<dbReference type="OrthoDB" id="9806027at2"/>
<dbReference type="InterPro" id="IPR023214">
    <property type="entry name" value="HAD_sf"/>
</dbReference>
<dbReference type="RefSeq" id="WP_006040366.1">
    <property type="nucleotide sequence ID" value="NZ_AEDD01000013.1"/>
</dbReference>
<dbReference type="AlphaFoldDB" id="E0IFE2"/>
<evidence type="ECO:0000313" key="1">
    <source>
        <dbReference type="EMBL" id="EFM08918.1"/>
    </source>
</evidence>
<organism evidence="1 2">
    <name type="scientific">Paenibacillus curdlanolyticus YK9</name>
    <dbReference type="NCBI Taxonomy" id="717606"/>
    <lineage>
        <taxon>Bacteria</taxon>
        <taxon>Bacillati</taxon>
        <taxon>Bacillota</taxon>
        <taxon>Bacilli</taxon>
        <taxon>Bacillales</taxon>
        <taxon>Paenibacillaceae</taxon>
        <taxon>Paenibacillus</taxon>
    </lineage>
</organism>
<evidence type="ECO:0000313" key="2">
    <source>
        <dbReference type="Proteomes" id="UP000005387"/>
    </source>
</evidence>
<keyword evidence="2" id="KW-1185">Reference proteome</keyword>
<dbReference type="GO" id="GO:0016791">
    <property type="term" value="F:phosphatase activity"/>
    <property type="evidence" value="ECO:0007669"/>
    <property type="project" value="TreeGrafter"/>
</dbReference>
<dbReference type="NCBIfam" id="TIGR01484">
    <property type="entry name" value="HAD-SF-IIB"/>
    <property type="match status" value="1"/>
</dbReference>
<dbReference type="Gene3D" id="3.40.50.1000">
    <property type="entry name" value="HAD superfamily/HAD-like"/>
    <property type="match status" value="1"/>
</dbReference>
<dbReference type="PANTHER" id="PTHR10000">
    <property type="entry name" value="PHOSPHOSERINE PHOSPHATASE"/>
    <property type="match status" value="1"/>
</dbReference>
<dbReference type="EMBL" id="AEDD01000013">
    <property type="protein sequence ID" value="EFM08918.1"/>
    <property type="molecule type" value="Genomic_DNA"/>
</dbReference>
<proteinExistence type="predicted"/>
<dbReference type="GO" id="GO:0000287">
    <property type="term" value="F:magnesium ion binding"/>
    <property type="evidence" value="ECO:0007669"/>
    <property type="project" value="TreeGrafter"/>
</dbReference>
<dbReference type="Gene3D" id="3.30.1240.10">
    <property type="match status" value="1"/>
</dbReference>
<dbReference type="InterPro" id="IPR036412">
    <property type="entry name" value="HAD-like_sf"/>
</dbReference>
<name>E0IFE2_9BACL</name>
<dbReference type="SUPFAM" id="SSF56784">
    <property type="entry name" value="HAD-like"/>
    <property type="match status" value="1"/>
</dbReference>
<keyword evidence="1" id="KW-0378">Hydrolase</keyword>
<reference evidence="1 2" key="1">
    <citation type="submission" date="2010-07" db="EMBL/GenBank/DDBJ databases">
        <title>The draft genome of Paenibacillus curdlanolyticus YK9.</title>
        <authorList>
            <consortium name="US DOE Joint Genome Institute (JGI-PGF)"/>
            <person name="Lucas S."/>
            <person name="Copeland A."/>
            <person name="Lapidus A."/>
            <person name="Cheng J.-F."/>
            <person name="Bruce D."/>
            <person name="Goodwin L."/>
            <person name="Pitluck S."/>
            <person name="Land M.L."/>
            <person name="Hauser L."/>
            <person name="Chang Y.-J."/>
            <person name="Jeffries C."/>
            <person name="Anderson I.J."/>
            <person name="Johnson E."/>
            <person name="Loganathan U."/>
            <person name="Mulhopadhyay B."/>
            <person name="Kyrpides N."/>
            <person name="Woyke T.J."/>
        </authorList>
    </citation>
    <scope>NUCLEOTIDE SEQUENCE [LARGE SCALE GENOMIC DNA]</scope>
    <source>
        <strain evidence="1 2">YK9</strain>
    </source>
</reference>
<dbReference type="PANTHER" id="PTHR10000:SF55">
    <property type="entry name" value="5-AMINO-6-(5-PHOSPHO-D-RIBITYLAMINO)URACIL PHOSPHATASE YCSE"/>
    <property type="match status" value="1"/>
</dbReference>
<dbReference type="STRING" id="717606.PaecuDRAFT_4383"/>
<dbReference type="PROSITE" id="PS01229">
    <property type="entry name" value="COF_2"/>
    <property type="match status" value="1"/>
</dbReference>
<dbReference type="GO" id="GO:0005829">
    <property type="term" value="C:cytosol"/>
    <property type="evidence" value="ECO:0007669"/>
    <property type="project" value="TreeGrafter"/>
</dbReference>
<dbReference type="Proteomes" id="UP000005387">
    <property type="component" value="Unassembled WGS sequence"/>
</dbReference>
<accession>E0IFE2</accession>
<dbReference type="InterPro" id="IPR000150">
    <property type="entry name" value="Cof"/>
</dbReference>
<dbReference type="SFLD" id="SFLDG01140">
    <property type="entry name" value="C2.B:_Phosphomannomutase_and_P"/>
    <property type="match status" value="1"/>
</dbReference>